<evidence type="ECO:0008006" key="2">
    <source>
        <dbReference type="Google" id="ProtNLM"/>
    </source>
</evidence>
<sequence>EAEGIGVWSPYDAMQSRRPWVRHRRTYGRSGYPWPEGQSDQPVAPDVPLPNCEAAVAASFLIPIHENWSDREIDDTVAALEKVARAYSLS</sequence>
<organism evidence="1">
    <name type="scientific">marine sediment metagenome</name>
    <dbReference type="NCBI Taxonomy" id="412755"/>
    <lineage>
        <taxon>unclassified sequences</taxon>
        <taxon>metagenomes</taxon>
        <taxon>ecological metagenomes</taxon>
    </lineage>
</organism>
<dbReference type="InterPro" id="IPR015422">
    <property type="entry name" value="PyrdxlP-dep_Trfase_small"/>
</dbReference>
<name>A0A0F9DAU6_9ZZZZ</name>
<reference evidence="1" key="1">
    <citation type="journal article" date="2015" name="Nature">
        <title>Complex archaea that bridge the gap between prokaryotes and eukaryotes.</title>
        <authorList>
            <person name="Spang A."/>
            <person name="Saw J.H."/>
            <person name="Jorgensen S.L."/>
            <person name="Zaremba-Niedzwiedzka K."/>
            <person name="Martijn J."/>
            <person name="Lind A.E."/>
            <person name="van Eijk R."/>
            <person name="Schleper C."/>
            <person name="Guy L."/>
            <person name="Ettema T.J."/>
        </authorList>
    </citation>
    <scope>NUCLEOTIDE SEQUENCE</scope>
</reference>
<dbReference type="Gene3D" id="3.90.1150.10">
    <property type="entry name" value="Aspartate Aminotransferase, domain 1"/>
    <property type="match status" value="1"/>
</dbReference>
<protein>
    <recommendedName>
        <fullName evidence="2">DegT/DnrJ/EryC1/StrS aminotransferase family protein</fullName>
    </recommendedName>
</protein>
<gene>
    <name evidence="1" type="ORF">LCGC14_2221570</name>
</gene>
<proteinExistence type="predicted"/>
<evidence type="ECO:0000313" key="1">
    <source>
        <dbReference type="EMBL" id="KKL58818.1"/>
    </source>
</evidence>
<comment type="caution">
    <text evidence="1">The sequence shown here is derived from an EMBL/GenBank/DDBJ whole genome shotgun (WGS) entry which is preliminary data.</text>
</comment>
<accession>A0A0F9DAU6</accession>
<feature type="non-terminal residue" evidence="1">
    <location>
        <position position="1"/>
    </location>
</feature>
<dbReference type="AlphaFoldDB" id="A0A0F9DAU6"/>
<dbReference type="EMBL" id="LAZR01029689">
    <property type="protein sequence ID" value="KKL58818.1"/>
    <property type="molecule type" value="Genomic_DNA"/>
</dbReference>